<evidence type="ECO:0000313" key="2">
    <source>
        <dbReference type="EMBL" id="EPR66553.1"/>
    </source>
</evidence>
<comment type="caution">
    <text evidence="2">The sequence shown here is derived from an EMBL/GenBank/DDBJ whole genome shotgun (WGS) entry which is preliminary data.</text>
</comment>
<dbReference type="AlphaFoldDB" id="S7WR04"/>
<name>S7WR04_9BACT</name>
<organism evidence="2 3">
    <name type="scientific">Cyclobacterium qasimii M12-11B</name>
    <dbReference type="NCBI Taxonomy" id="641524"/>
    <lineage>
        <taxon>Bacteria</taxon>
        <taxon>Pseudomonadati</taxon>
        <taxon>Bacteroidota</taxon>
        <taxon>Cytophagia</taxon>
        <taxon>Cytophagales</taxon>
        <taxon>Cyclobacteriaceae</taxon>
        <taxon>Cyclobacterium</taxon>
    </lineage>
</organism>
<dbReference type="STRING" id="641524.ADICYQ_4465"/>
<proteinExistence type="predicted"/>
<protein>
    <submittedName>
        <fullName evidence="2">Uncharacterized protein</fullName>
    </submittedName>
</protein>
<dbReference type="EMBL" id="ATNM01000146">
    <property type="protein sequence ID" value="EPR66553.1"/>
    <property type="molecule type" value="Genomic_DNA"/>
</dbReference>
<keyword evidence="1" id="KW-0472">Membrane</keyword>
<evidence type="ECO:0000313" key="3">
    <source>
        <dbReference type="Proteomes" id="UP000014974"/>
    </source>
</evidence>
<keyword evidence="1" id="KW-0812">Transmembrane</keyword>
<keyword evidence="1" id="KW-1133">Transmembrane helix</keyword>
<feature type="transmembrane region" description="Helical" evidence="1">
    <location>
        <begin position="12"/>
        <end position="35"/>
    </location>
</feature>
<gene>
    <name evidence="2" type="ORF">ADICYQ_4465</name>
</gene>
<dbReference type="Proteomes" id="UP000014974">
    <property type="component" value="Unassembled WGS sequence"/>
</dbReference>
<evidence type="ECO:0000256" key="1">
    <source>
        <dbReference type="SAM" id="Phobius"/>
    </source>
</evidence>
<sequence length="49" mass="5704">MILDKNQIRNVISYRLIIKISELLITWFSFVNLIVGNSASTIPHYHLSM</sequence>
<reference evidence="2 3" key="1">
    <citation type="journal article" date="2013" name="Genome Announc.">
        <title>Draft Genome Sequence of Cyclobacterium qasimii Strain M12-11BT, Isolated from Arctic Marine Sediment.</title>
        <authorList>
            <person name="Shivaji S."/>
            <person name="Ara S."/>
            <person name="Singh A."/>
            <person name="Kumar Pinnaka A."/>
        </authorList>
    </citation>
    <scope>NUCLEOTIDE SEQUENCE [LARGE SCALE GENOMIC DNA]</scope>
    <source>
        <strain evidence="2 3">M12-11B</strain>
    </source>
</reference>
<accession>S7WR04</accession>